<accession>A0A4R1Z3M7</accession>
<feature type="chain" id="PRO_5021015239" description="17 kDa surface antigen" evidence="1">
    <location>
        <begin position="22"/>
        <end position="66"/>
    </location>
</feature>
<keyword evidence="1" id="KW-0732">Signal</keyword>
<gene>
    <name evidence="2" type="ORF">EV216_10166</name>
</gene>
<name>A0A4R1Z3M7_9RHOB</name>
<keyword evidence="3" id="KW-1185">Reference proteome</keyword>
<dbReference type="RefSeq" id="WP_132693070.1">
    <property type="nucleotide sequence ID" value="NZ_SLVM01000001.1"/>
</dbReference>
<dbReference type="EMBL" id="SLVM01000001">
    <property type="protein sequence ID" value="TCM88056.1"/>
    <property type="molecule type" value="Genomic_DNA"/>
</dbReference>
<reference evidence="2 3" key="1">
    <citation type="submission" date="2019-03" db="EMBL/GenBank/DDBJ databases">
        <title>Genomic Encyclopedia of Type Strains, Phase IV (KMG-IV): sequencing the most valuable type-strain genomes for metagenomic binning, comparative biology and taxonomic classification.</title>
        <authorList>
            <person name="Goeker M."/>
        </authorList>
    </citation>
    <scope>NUCLEOTIDE SEQUENCE [LARGE SCALE GENOMIC DNA]</scope>
    <source>
        <strain evidence="2 3">DSM 21153</strain>
    </source>
</reference>
<dbReference type="PROSITE" id="PS51257">
    <property type="entry name" value="PROKAR_LIPOPROTEIN"/>
    <property type="match status" value="1"/>
</dbReference>
<feature type="signal peptide" evidence="1">
    <location>
        <begin position="1"/>
        <end position="21"/>
    </location>
</feature>
<evidence type="ECO:0000256" key="1">
    <source>
        <dbReference type="SAM" id="SignalP"/>
    </source>
</evidence>
<sequence>MRILKILVAVAAVGSLAGCMANDTERALAGAVGGAVVADVLDTNVIAGAAVGATAGALCDDVGFCR</sequence>
<evidence type="ECO:0008006" key="4">
    <source>
        <dbReference type="Google" id="ProtNLM"/>
    </source>
</evidence>
<protein>
    <recommendedName>
        <fullName evidence="4">17 kDa surface antigen</fullName>
    </recommendedName>
</protein>
<evidence type="ECO:0000313" key="3">
    <source>
        <dbReference type="Proteomes" id="UP000295277"/>
    </source>
</evidence>
<comment type="caution">
    <text evidence="2">The sequence shown here is derived from an EMBL/GenBank/DDBJ whole genome shotgun (WGS) entry which is preliminary data.</text>
</comment>
<organism evidence="2 3">
    <name type="scientific">Rhodovulum steppense</name>
    <dbReference type="NCBI Taxonomy" id="540251"/>
    <lineage>
        <taxon>Bacteria</taxon>
        <taxon>Pseudomonadati</taxon>
        <taxon>Pseudomonadota</taxon>
        <taxon>Alphaproteobacteria</taxon>
        <taxon>Rhodobacterales</taxon>
        <taxon>Paracoccaceae</taxon>
        <taxon>Rhodovulum</taxon>
    </lineage>
</organism>
<proteinExistence type="predicted"/>
<evidence type="ECO:0000313" key="2">
    <source>
        <dbReference type="EMBL" id="TCM88056.1"/>
    </source>
</evidence>
<dbReference type="Proteomes" id="UP000295277">
    <property type="component" value="Unassembled WGS sequence"/>
</dbReference>
<dbReference type="AlphaFoldDB" id="A0A4R1Z3M7"/>